<dbReference type="Proteomes" id="UP000499080">
    <property type="component" value="Unassembled WGS sequence"/>
</dbReference>
<evidence type="ECO:0000256" key="1">
    <source>
        <dbReference type="SAM" id="MobiDB-lite"/>
    </source>
</evidence>
<evidence type="ECO:0008006" key="5">
    <source>
        <dbReference type="Google" id="ProtNLM"/>
    </source>
</evidence>
<keyword evidence="2" id="KW-0732">Signal</keyword>
<evidence type="ECO:0000313" key="3">
    <source>
        <dbReference type="EMBL" id="GBN58173.1"/>
    </source>
</evidence>
<protein>
    <recommendedName>
        <fullName evidence="5">Secreted protein</fullName>
    </recommendedName>
</protein>
<comment type="caution">
    <text evidence="3">The sequence shown here is derived from an EMBL/GenBank/DDBJ whole genome shotgun (WGS) entry which is preliminary data.</text>
</comment>
<name>A0A4Y2Q4W1_ARAVE</name>
<gene>
    <name evidence="3" type="ORF">AVEN_168470_1</name>
</gene>
<keyword evidence="4" id="KW-1185">Reference proteome</keyword>
<evidence type="ECO:0000313" key="4">
    <source>
        <dbReference type="Proteomes" id="UP000499080"/>
    </source>
</evidence>
<reference evidence="3 4" key="1">
    <citation type="journal article" date="2019" name="Sci. Rep.">
        <title>Orb-weaving spider Araneus ventricosus genome elucidates the spidroin gene catalogue.</title>
        <authorList>
            <person name="Kono N."/>
            <person name="Nakamura H."/>
            <person name="Ohtoshi R."/>
            <person name="Moran D.A.P."/>
            <person name="Shinohara A."/>
            <person name="Yoshida Y."/>
            <person name="Fujiwara M."/>
            <person name="Mori M."/>
            <person name="Tomita M."/>
            <person name="Arakawa K."/>
        </authorList>
    </citation>
    <scope>NUCLEOTIDE SEQUENCE [LARGE SCALE GENOMIC DNA]</scope>
</reference>
<organism evidence="3 4">
    <name type="scientific">Araneus ventricosus</name>
    <name type="common">Orbweaver spider</name>
    <name type="synonym">Epeira ventricosa</name>
    <dbReference type="NCBI Taxonomy" id="182803"/>
    <lineage>
        <taxon>Eukaryota</taxon>
        <taxon>Metazoa</taxon>
        <taxon>Ecdysozoa</taxon>
        <taxon>Arthropoda</taxon>
        <taxon>Chelicerata</taxon>
        <taxon>Arachnida</taxon>
        <taxon>Araneae</taxon>
        <taxon>Araneomorphae</taxon>
        <taxon>Entelegynae</taxon>
        <taxon>Araneoidea</taxon>
        <taxon>Araneidae</taxon>
        <taxon>Araneus</taxon>
    </lineage>
</organism>
<accession>A0A4Y2Q4W1</accession>
<dbReference type="EMBL" id="BGPR01012884">
    <property type="protein sequence ID" value="GBN58173.1"/>
    <property type="molecule type" value="Genomic_DNA"/>
</dbReference>
<feature type="region of interest" description="Disordered" evidence="1">
    <location>
        <begin position="73"/>
        <end position="101"/>
    </location>
</feature>
<proteinExistence type="predicted"/>
<dbReference type="AlphaFoldDB" id="A0A4Y2Q4W1"/>
<sequence length="101" mass="11659">MFYLILVILTSRFEATQWLFWEAPRNFEPHQMTRTTPEPAPPSPTIRGCGTNGRTFGSDGFNMHLLRWNRVSKMEPSGPEPRPYHQATAAPQMDRQIDIQT</sequence>
<feature type="chain" id="PRO_5021244263" description="Secreted protein" evidence="2">
    <location>
        <begin position="16"/>
        <end position="101"/>
    </location>
</feature>
<feature type="signal peptide" evidence="2">
    <location>
        <begin position="1"/>
        <end position="15"/>
    </location>
</feature>
<evidence type="ECO:0000256" key="2">
    <source>
        <dbReference type="SAM" id="SignalP"/>
    </source>
</evidence>